<accession>A0A2N7NCJ0</accession>
<evidence type="ECO:0000259" key="1">
    <source>
        <dbReference type="Pfam" id="PF14213"/>
    </source>
</evidence>
<proteinExistence type="predicted"/>
<organism evidence="2 4">
    <name type="scientific">Vibrio tasmaniensis</name>
    <dbReference type="NCBI Taxonomy" id="212663"/>
    <lineage>
        <taxon>Bacteria</taxon>
        <taxon>Pseudomonadati</taxon>
        <taxon>Pseudomonadota</taxon>
        <taxon>Gammaproteobacteria</taxon>
        <taxon>Vibrionales</taxon>
        <taxon>Vibrionaceae</taxon>
        <taxon>Vibrio</taxon>
    </lineage>
</organism>
<dbReference type="AlphaFoldDB" id="A0A2N7NCJ0"/>
<evidence type="ECO:0000313" key="4">
    <source>
        <dbReference type="Proteomes" id="UP000235579"/>
    </source>
</evidence>
<dbReference type="EMBL" id="SYVV01000063">
    <property type="protein sequence ID" value="TKG26964.1"/>
    <property type="molecule type" value="Genomic_DNA"/>
</dbReference>
<feature type="domain" description="DUF4325" evidence="1">
    <location>
        <begin position="31"/>
        <end position="81"/>
    </location>
</feature>
<reference evidence="2" key="3">
    <citation type="journal article" date="2018" name="Nature">
        <title>A major lineage of non-tailed dsDNA viruses as unrecognized killers of marine bacteria.</title>
        <authorList>
            <person name="Kauffman K.M."/>
            <person name="Hussain F.A."/>
            <person name="Yang J."/>
            <person name="Arevalo P."/>
            <person name="Brown J.M."/>
            <person name="Chang W.K."/>
            <person name="VanInsberghe D."/>
            <person name="Elsherbini J."/>
            <person name="Sharma R.S."/>
            <person name="Cutler M.B."/>
            <person name="Kelly L."/>
            <person name="Polz M.F."/>
        </authorList>
    </citation>
    <scope>NUCLEOTIDE SEQUENCE</scope>
    <source>
        <strain evidence="2">10N.222.48.A2</strain>
    </source>
</reference>
<name>A0A2N7NCJ0_9VIBR</name>
<dbReference type="Proteomes" id="UP000308018">
    <property type="component" value="Unassembled WGS sequence"/>
</dbReference>
<evidence type="ECO:0000313" key="2">
    <source>
        <dbReference type="EMBL" id="PMP09466.1"/>
    </source>
</evidence>
<dbReference type="Proteomes" id="UP000235579">
    <property type="component" value="Unassembled WGS sequence"/>
</dbReference>
<comment type="caution">
    <text evidence="2">The sequence shown here is derived from an EMBL/GenBank/DDBJ whole genome shotgun (WGS) entry which is preliminary data.</text>
</comment>
<dbReference type="EMBL" id="MDBP01000091">
    <property type="protein sequence ID" value="PMP09466.1"/>
    <property type="molecule type" value="Genomic_DNA"/>
</dbReference>
<protein>
    <submittedName>
        <fullName evidence="3">DUF4325 domain-containing protein</fullName>
    </submittedName>
</protein>
<dbReference type="InterPro" id="IPR025474">
    <property type="entry name" value="DUF4325"/>
</dbReference>
<dbReference type="Pfam" id="PF14213">
    <property type="entry name" value="DUF4325"/>
    <property type="match status" value="1"/>
</dbReference>
<reference evidence="4" key="1">
    <citation type="submission" date="2016-07" db="EMBL/GenBank/DDBJ databases">
        <title>Nontailed viruses are major unrecognized killers of bacteria in the ocean.</title>
        <authorList>
            <person name="Kauffman K."/>
            <person name="Hussain F."/>
            <person name="Yang J."/>
            <person name="Arevalo P."/>
            <person name="Brown J."/>
            <person name="Cutler M."/>
            <person name="Kelly L."/>
            <person name="Polz M.F."/>
        </authorList>
    </citation>
    <scope>NUCLEOTIDE SEQUENCE [LARGE SCALE GENOMIC DNA]</scope>
    <source>
        <strain evidence="4">10N.222.48.A2</strain>
    </source>
</reference>
<evidence type="ECO:0000313" key="5">
    <source>
        <dbReference type="Proteomes" id="UP000308018"/>
    </source>
</evidence>
<reference evidence="3 5" key="4">
    <citation type="submission" date="2019-04" db="EMBL/GenBank/DDBJ databases">
        <title>A reverse ecology approach based on a biological definition of microbial populations.</title>
        <authorList>
            <person name="Arevalo P."/>
            <person name="Vaninsberghe D."/>
            <person name="Elsherbini J."/>
            <person name="Gore J."/>
            <person name="Polz M."/>
        </authorList>
    </citation>
    <scope>NUCLEOTIDE SEQUENCE [LARGE SCALE GENOMIC DNA]</scope>
    <source>
        <strain evidence="3 5">10N.222.45.A8</strain>
    </source>
</reference>
<evidence type="ECO:0000313" key="3">
    <source>
        <dbReference type="EMBL" id="TKG26964.1"/>
    </source>
</evidence>
<reference evidence="2" key="2">
    <citation type="submission" date="2016-07" db="EMBL/GenBank/DDBJ databases">
        <authorList>
            <person name="Wan K."/>
            <person name="Booth B."/>
            <person name="Spirohn K."/>
            <person name="Hao T."/>
            <person name="Hu Y."/>
            <person name="Calderwood M."/>
            <person name="Hill D."/>
            <person name="Mohr S."/>
            <person name="Vidal M."/>
            <person name="Celniker S."/>
            <person name="Perrimon N."/>
        </authorList>
    </citation>
    <scope>NUCLEOTIDE SEQUENCE</scope>
    <source>
        <strain evidence="2">10N.222.48.A2</strain>
    </source>
</reference>
<gene>
    <name evidence="2" type="ORF">BCS92_02625</name>
    <name evidence="3" type="ORF">FC057_24045</name>
</gene>
<sequence length="109" mass="12122">MIMKTKIAINKSDLASRRTASVERKALEEAILFGDAVEVDLESVNSISESYSDELFGVLVAKHGLDAFVKQVTILNAKESILRSIAKVIQRREIERKKPFETAENVAMA</sequence>